<dbReference type="PANTHER" id="PTHR36529:SF1">
    <property type="entry name" value="GLYCOSYLTRANSFERASE"/>
    <property type="match status" value="1"/>
</dbReference>
<sequence>MLKSLETLQQHLIIFTRYPEPGKTKTRLIPALGSIGAANLQRQMTEHTLFQVQELQKLINVSLEMRFAGGGWQLMQDWLGADLVYHAQGDGDLGSRMARSLYDSFQGQAKYVVIIGTDCPGLNSQILAQAFEQIYTVDLVLGPAIDGGYYLIALRRFIPELFANIDWGTSQVLQQTVDIAHKLNLSYHYLPPLADVDRPDDLHIWQRIRETEVKIR</sequence>
<keyword evidence="2" id="KW-1185">Reference proteome</keyword>
<dbReference type="Pfam" id="PF09837">
    <property type="entry name" value="DUF2064"/>
    <property type="match status" value="1"/>
</dbReference>
<reference evidence="1 2" key="1">
    <citation type="journal article" date="2020" name="ISME J.">
        <title>Comparative genomics reveals insights into cyanobacterial evolution and habitat adaptation.</title>
        <authorList>
            <person name="Chen M.Y."/>
            <person name="Teng W.K."/>
            <person name="Zhao L."/>
            <person name="Hu C.X."/>
            <person name="Zhou Y.K."/>
            <person name="Han B.P."/>
            <person name="Song L.R."/>
            <person name="Shu W.S."/>
        </authorList>
    </citation>
    <scope>NUCLEOTIDE SEQUENCE [LARGE SCALE GENOMIC DNA]</scope>
    <source>
        <strain evidence="1 2">FACHB-3921</strain>
    </source>
</reference>
<dbReference type="NCBIfam" id="TIGR04282">
    <property type="entry name" value="glyco_like_cofC"/>
    <property type="match status" value="1"/>
</dbReference>
<evidence type="ECO:0000313" key="2">
    <source>
        <dbReference type="Proteomes" id="UP000621307"/>
    </source>
</evidence>
<dbReference type="Proteomes" id="UP000621307">
    <property type="component" value="Unassembled WGS sequence"/>
</dbReference>
<proteinExistence type="predicted"/>
<dbReference type="PANTHER" id="PTHR36529">
    <property type="entry name" value="SLL1095 PROTEIN"/>
    <property type="match status" value="1"/>
</dbReference>
<dbReference type="EMBL" id="JACJQL010000044">
    <property type="protein sequence ID" value="MBD2254123.1"/>
    <property type="molecule type" value="Genomic_DNA"/>
</dbReference>
<gene>
    <name evidence="1" type="ORF">H6G14_22905</name>
</gene>
<name>A0ABR8BMF4_9NOSO</name>
<dbReference type="Gene3D" id="3.90.550.10">
    <property type="entry name" value="Spore Coat Polysaccharide Biosynthesis Protein SpsA, Chain A"/>
    <property type="match status" value="1"/>
</dbReference>
<dbReference type="InterPro" id="IPR018641">
    <property type="entry name" value="Trfase_1_rSAM/seldom-assoc"/>
</dbReference>
<comment type="caution">
    <text evidence="1">The sequence shown here is derived from an EMBL/GenBank/DDBJ whole genome shotgun (WGS) entry which is preliminary data.</text>
</comment>
<accession>A0ABR8BMF4</accession>
<evidence type="ECO:0000313" key="1">
    <source>
        <dbReference type="EMBL" id="MBD2254123.1"/>
    </source>
</evidence>
<protein>
    <submittedName>
        <fullName evidence="1">TIGR04282 family arsenosugar biosynthesis glycosyltransferase</fullName>
    </submittedName>
</protein>
<dbReference type="InterPro" id="IPR029044">
    <property type="entry name" value="Nucleotide-diphossugar_trans"/>
</dbReference>
<dbReference type="SUPFAM" id="SSF53448">
    <property type="entry name" value="Nucleotide-diphospho-sugar transferases"/>
    <property type="match status" value="1"/>
</dbReference>
<organism evidence="1 2">
    <name type="scientific">Nostoc parmelioides FACHB-3921</name>
    <dbReference type="NCBI Taxonomy" id="2692909"/>
    <lineage>
        <taxon>Bacteria</taxon>
        <taxon>Bacillati</taxon>
        <taxon>Cyanobacteriota</taxon>
        <taxon>Cyanophyceae</taxon>
        <taxon>Nostocales</taxon>
        <taxon>Nostocaceae</taxon>
        <taxon>Nostoc</taxon>
    </lineage>
</organism>
<dbReference type="RefSeq" id="WP_190569993.1">
    <property type="nucleotide sequence ID" value="NZ_JACJQL010000044.1"/>
</dbReference>